<comment type="caution">
    <text evidence="3">The sequence shown here is derived from an EMBL/GenBank/DDBJ whole genome shotgun (WGS) entry which is preliminary data.</text>
</comment>
<dbReference type="PROSITE" id="PS50195">
    <property type="entry name" value="PX"/>
    <property type="match status" value="1"/>
</dbReference>
<organism evidence="3 4">
    <name type="scientific">Pythium insidiosum</name>
    <name type="common">Pythiosis disease agent</name>
    <dbReference type="NCBI Taxonomy" id="114742"/>
    <lineage>
        <taxon>Eukaryota</taxon>
        <taxon>Sar</taxon>
        <taxon>Stramenopiles</taxon>
        <taxon>Oomycota</taxon>
        <taxon>Peronosporomycetes</taxon>
        <taxon>Pythiales</taxon>
        <taxon>Pythiaceae</taxon>
        <taxon>Pythium</taxon>
    </lineage>
</organism>
<evidence type="ECO:0000313" key="4">
    <source>
        <dbReference type="Proteomes" id="UP001209570"/>
    </source>
</evidence>
<keyword evidence="4" id="KW-1185">Reference proteome</keyword>
<evidence type="ECO:0000256" key="1">
    <source>
        <dbReference type="SAM" id="MobiDB-lite"/>
    </source>
</evidence>
<dbReference type="SMART" id="SM00312">
    <property type="entry name" value="PX"/>
    <property type="match status" value="1"/>
</dbReference>
<accession>A0AAD5MAE8</accession>
<feature type="region of interest" description="Disordered" evidence="1">
    <location>
        <begin position="258"/>
        <end position="283"/>
    </location>
</feature>
<sequence>MAAISRRHSMPEVPRRSGALAAAVPRRGSTGALPRRALAPAPERRLSSSSVTGSVSHLQRITVLDITAILSVSIRVEGFQYDSSIMEHPEFLLHTVVVFQCQQHGSRHVETSWKTYRTFQEFQVLDSQLRQRFPVEMCAIPPPAPHRRRTFFRLHRTRSFLSRRCRELGEYLNLLLHDAPMRLTRFLDPRAPLVLRCFCNFDASFGQRVELRANQYEHCDVCLDALADLDVVPRDSIEVSSSLELVVRADSEIERQQDELKQQREWRRQTRERKPPRDETDRLNELEANLMDDRARNIAMCSRFECTCRRASFHATQTQMSRILTFHGHRQRYHPGEDGPTALYCVLFRLQQLNDLDRKLHDLISQYSGSGVQTDSYSSQEEDFYFYEGCEGGDAQLAAGVSLLREALSRYGLMHVYRVRDAFQTTVVDLKKKLHRFKSGAHHRVGTVELSLLSTMLDLHITVLTNDHQGTIHDILPLPGLPSIRSGGRVSVTLGYSLPTVFNVNGTYVLAERVAPPSSGPTSGGRDPTLWRGLDEMERQLMALIEAEVKTDMAYLAPFDHDEAEAVNRALLEVIWNDCEQNPKLFTLFRRMAQQFGRGQTSARVFCLYLEVAFGVDGAAYLEDMLLHVLPEESLRKKLWRMRWLRVHRLLAKRLTIGAAA</sequence>
<reference evidence="3" key="1">
    <citation type="submission" date="2021-12" db="EMBL/GenBank/DDBJ databases">
        <title>Prjna785345.</title>
        <authorList>
            <person name="Rujirawat T."/>
            <person name="Krajaejun T."/>
        </authorList>
    </citation>
    <scope>NUCLEOTIDE SEQUENCE</scope>
    <source>
        <strain evidence="3">Pi057C3</strain>
    </source>
</reference>
<dbReference type="GO" id="GO:0035091">
    <property type="term" value="F:phosphatidylinositol binding"/>
    <property type="evidence" value="ECO:0007669"/>
    <property type="project" value="InterPro"/>
</dbReference>
<protein>
    <recommendedName>
        <fullName evidence="2">PX domain-containing protein</fullName>
    </recommendedName>
</protein>
<dbReference type="CDD" id="cd06093">
    <property type="entry name" value="PX_domain"/>
    <property type="match status" value="1"/>
</dbReference>
<name>A0AAD5MAE8_PYTIN</name>
<dbReference type="Proteomes" id="UP001209570">
    <property type="component" value="Unassembled WGS sequence"/>
</dbReference>
<feature type="region of interest" description="Disordered" evidence="1">
    <location>
        <begin position="24"/>
        <end position="50"/>
    </location>
</feature>
<evidence type="ECO:0000259" key="2">
    <source>
        <dbReference type="PROSITE" id="PS50195"/>
    </source>
</evidence>
<dbReference type="EMBL" id="JAKCXM010000010">
    <property type="protein sequence ID" value="KAJ0408616.1"/>
    <property type="molecule type" value="Genomic_DNA"/>
</dbReference>
<evidence type="ECO:0000313" key="3">
    <source>
        <dbReference type="EMBL" id="KAJ0408616.1"/>
    </source>
</evidence>
<dbReference type="Pfam" id="PF00787">
    <property type="entry name" value="PX"/>
    <property type="match status" value="1"/>
</dbReference>
<feature type="compositionally biased region" description="Low complexity" evidence="1">
    <location>
        <begin position="32"/>
        <end position="50"/>
    </location>
</feature>
<dbReference type="Gene3D" id="3.30.1520.10">
    <property type="entry name" value="Phox-like domain"/>
    <property type="match status" value="1"/>
</dbReference>
<dbReference type="InterPro" id="IPR036871">
    <property type="entry name" value="PX_dom_sf"/>
</dbReference>
<dbReference type="InterPro" id="IPR001683">
    <property type="entry name" value="PX_dom"/>
</dbReference>
<proteinExistence type="predicted"/>
<gene>
    <name evidence="3" type="ORF">P43SY_008963</name>
</gene>
<dbReference type="SUPFAM" id="SSF64268">
    <property type="entry name" value="PX domain"/>
    <property type="match status" value="1"/>
</dbReference>
<dbReference type="AlphaFoldDB" id="A0AAD5MAE8"/>
<feature type="domain" description="PX" evidence="2">
    <location>
        <begin position="72"/>
        <end position="205"/>
    </location>
</feature>